<evidence type="ECO:0000256" key="7">
    <source>
        <dbReference type="ARBA" id="ARBA00022833"/>
    </source>
</evidence>
<dbReference type="AlphaFoldDB" id="A7S3X2"/>
<evidence type="ECO:0000256" key="2">
    <source>
        <dbReference type="ARBA" id="ARBA00004906"/>
    </source>
</evidence>
<evidence type="ECO:0000256" key="5">
    <source>
        <dbReference type="ARBA" id="ARBA00022723"/>
    </source>
</evidence>
<evidence type="ECO:0000256" key="4">
    <source>
        <dbReference type="ARBA" id="ARBA00022679"/>
    </source>
</evidence>
<reference evidence="11 12" key="1">
    <citation type="journal article" date="2007" name="Science">
        <title>Sea anemone genome reveals ancestral eumetazoan gene repertoire and genomic organization.</title>
        <authorList>
            <person name="Putnam N.H."/>
            <person name="Srivastava M."/>
            <person name="Hellsten U."/>
            <person name="Dirks B."/>
            <person name="Chapman J."/>
            <person name="Salamov A."/>
            <person name="Terry A."/>
            <person name="Shapiro H."/>
            <person name="Lindquist E."/>
            <person name="Kapitonov V.V."/>
            <person name="Jurka J."/>
            <person name="Genikhovich G."/>
            <person name="Grigoriev I.V."/>
            <person name="Lucas S.M."/>
            <person name="Steele R.E."/>
            <person name="Finnerty J.R."/>
            <person name="Technau U."/>
            <person name="Martindale M.Q."/>
            <person name="Rokhsar D.S."/>
        </authorList>
    </citation>
    <scope>NUCLEOTIDE SEQUENCE [LARGE SCALE GENOMIC DNA]</scope>
    <source>
        <strain evidence="12">CH2 X CH6</strain>
    </source>
</reference>
<dbReference type="SUPFAM" id="SSF57850">
    <property type="entry name" value="RING/U-box"/>
    <property type="match status" value="1"/>
</dbReference>
<dbReference type="InterPro" id="IPR039396">
    <property type="entry name" value="Deltex_C"/>
</dbReference>
<dbReference type="PROSITE" id="PS00518">
    <property type="entry name" value="ZF_RING_1"/>
    <property type="match status" value="1"/>
</dbReference>
<keyword evidence="9" id="KW-0963">Cytoplasm</keyword>
<dbReference type="PhylomeDB" id="A7S3X2"/>
<evidence type="ECO:0000313" key="12">
    <source>
        <dbReference type="Proteomes" id="UP000001593"/>
    </source>
</evidence>
<evidence type="ECO:0000256" key="3">
    <source>
        <dbReference type="ARBA" id="ARBA00009413"/>
    </source>
</evidence>
<dbReference type="eggNOG" id="ENOG502RGAW">
    <property type="taxonomic scope" value="Eukaryota"/>
</dbReference>
<protein>
    <recommendedName>
        <fullName evidence="9">E3 ubiquitin-protein ligase</fullName>
        <ecNumber evidence="9">2.3.2.27</ecNumber>
    </recommendedName>
</protein>
<evidence type="ECO:0000256" key="6">
    <source>
        <dbReference type="ARBA" id="ARBA00022771"/>
    </source>
</evidence>
<dbReference type="InterPro" id="IPR013083">
    <property type="entry name" value="Znf_RING/FYVE/PHD"/>
</dbReference>
<comment type="similarity">
    <text evidence="3 9">Belongs to the Deltex family.</text>
</comment>
<dbReference type="InParanoid" id="A7S3X2"/>
<dbReference type="Pfam" id="PF18102">
    <property type="entry name" value="DTC"/>
    <property type="match status" value="1"/>
</dbReference>
<dbReference type="InterPro" id="IPR001841">
    <property type="entry name" value="Znf_RING"/>
</dbReference>
<dbReference type="GO" id="GO:0007219">
    <property type="term" value="P:Notch signaling pathway"/>
    <property type="evidence" value="ECO:0000318"/>
    <property type="project" value="GO_Central"/>
</dbReference>
<dbReference type="KEGG" id="nve:5513401"/>
<dbReference type="EMBL" id="DS469575">
    <property type="protein sequence ID" value="EDO41560.1"/>
    <property type="molecule type" value="Genomic_DNA"/>
</dbReference>
<dbReference type="InterPro" id="IPR018957">
    <property type="entry name" value="Znf_C3HC4_RING-type"/>
</dbReference>
<dbReference type="Gene3D" id="3.30.40.10">
    <property type="entry name" value="Zinc/RING finger domain, C3HC4 (zinc finger)"/>
    <property type="match status" value="1"/>
</dbReference>
<dbReference type="UniPathway" id="UPA00143"/>
<proteinExistence type="inferred from homology"/>
<dbReference type="STRING" id="45351.A7S3X2"/>
<name>A7S3X2_NEMVE</name>
<gene>
    <name evidence="11" type="ORF">NEMVEDRAFT_v1g103563</name>
</gene>
<accession>A7S3X2</accession>
<dbReference type="InterPro" id="IPR039398">
    <property type="entry name" value="Deltex_fam"/>
</dbReference>
<dbReference type="OrthoDB" id="527344at2759"/>
<sequence>CGHTFCRPCITEASKSSKLCPTCRDPFGVQQGNMPWGTMNWKIDHYKHLPGYERWGTIVIFYYFPGGTQDQGHPHPGRFYTGTSRTAYLPDNVEGREVLGLLRKAFAARLTFTIGTSVTTGLTDTVTWNDIHHKTNVHGGPTAFGYPDPGYLNRVKQELAARGIR</sequence>
<dbReference type="GO" id="GO:0005654">
    <property type="term" value="C:nucleoplasm"/>
    <property type="evidence" value="ECO:0000318"/>
    <property type="project" value="GO_Central"/>
</dbReference>
<dbReference type="Gene3D" id="3.30.390.130">
    <property type="match status" value="1"/>
</dbReference>
<keyword evidence="6 8" id="KW-0863">Zinc-finger</keyword>
<evidence type="ECO:0000259" key="10">
    <source>
        <dbReference type="PROSITE" id="PS50089"/>
    </source>
</evidence>
<comment type="subcellular location">
    <subcellularLocation>
        <location evidence="9">Cytoplasm</location>
    </subcellularLocation>
</comment>
<evidence type="ECO:0000256" key="9">
    <source>
        <dbReference type="RuleBase" id="RU367105"/>
    </source>
</evidence>
<evidence type="ECO:0000256" key="1">
    <source>
        <dbReference type="ARBA" id="ARBA00000900"/>
    </source>
</evidence>
<feature type="non-terminal residue" evidence="11">
    <location>
        <position position="1"/>
    </location>
</feature>
<keyword evidence="12" id="KW-1185">Reference proteome</keyword>
<organism evidence="11 12">
    <name type="scientific">Nematostella vectensis</name>
    <name type="common">Starlet sea anemone</name>
    <dbReference type="NCBI Taxonomy" id="45351"/>
    <lineage>
        <taxon>Eukaryota</taxon>
        <taxon>Metazoa</taxon>
        <taxon>Cnidaria</taxon>
        <taxon>Anthozoa</taxon>
        <taxon>Hexacorallia</taxon>
        <taxon>Actiniaria</taxon>
        <taxon>Edwardsiidae</taxon>
        <taxon>Nematostella</taxon>
    </lineage>
</organism>
<dbReference type="OMA" id="LRCKHTF"/>
<dbReference type="Pfam" id="PF00097">
    <property type="entry name" value="zf-C3HC4"/>
    <property type="match status" value="1"/>
</dbReference>
<keyword evidence="5 9" id="KW-0479">Metal-binding</keyword>
<feature type="domain" description="RING-type" evidence="10">
    <location>
        <begin position="1"/>
        <end position="24"/>
    </location>
</feature>
<dbReference type="EC" id="2.3.2.27" evidence="9"/>
<dbReference type="CDD" id="cd09633">
    <property type="entry name" value="Deltex_C"/>
    <property type="match status" value="1"/>
</dbReference>
<dbReference type="GO" id="GO:0008270">
    <property type="term" value="F:zinc ion binding"/>
    <property type="evidence" value="ECO:0007669"/>
    <property type="project" value="UniProtKB-KW"/>
</dbReference>
<comment type="pathway">
    <text evidence="2 9">Protein modification; protein ubiquitination.</text>
</comment>
<dbReference type="GO" id="GO:0005737">
    <property type="term" value="C:cytoplasm"/>
    <property type="evidence" value="ECO:0007669"/>
    <property type="project" value="UniProtKB-SubCell"/>
</dbReference>
<dbReference type="HOGENOM" id="CLU_030422_2_0_1"/>
<dbReference type="InterPro" id="IPR017907">
    <property type="entry name" value="Znf_RING_CS"/>
</dbReference>
<evidence type="ECO:0000256" key="8">
    <source>
        <dbReference type="PROSITE-ProRule" id="PRU00175"/>
    </source>
</evidence>
<dbReference type="GO" id="GO:0061630">
    <property type="term" value="F:ubiquitin protein ligase activity"/>
    <property type="evidence" value="ECO:0000318"/>
    <property type="project" value="GO_Central"/>
</dbReference>
<dbReference type="PROSITE" id="PS50089">
    <property type="entry name" value="ZF_RING_2"/>
    <property type="match status" value="1"/>
</dbReference>
<dbReference type="InterPro" id="IPR039399">
    <property type="entry name" value="Deltex_C_sf"/>
</dbReference>
<dbReference type="GO" id="GO:0016567">
    <property type="term" value="P:protein ubiquitination"/>
    <property type="evidence" value="ECO:0000318"/>
    <property type="project" value="GO_Central"/>
</dbReference>
<keyword evidence="4 9" id="KW-0808">Transferase</keyword>
<comment type="catalytic activity">
    <reaction evidence="1 9">
        <text>S-ubiquitinyl-[E2 ubiquitin-conjugating enzyme]-L-cysteine + [acceptor protein]-L-lysine = [E2 ubiquitin-conjugating enzyme]-L-cysteine + N(6)-ubiquitinyl-[acceptor protein]-L-lysine.</text>
        <dbReference type="EC" id="2.3.2.27"/>
    </reaction>
</comment>
<dbReference type="Proteomes" id="UP000001593">
    <property type="component" value="Unassembled WGS sequence"/>
</dbReference>
<evidence type="ECO:0000313" key="11">
    <source>
        <dbReference type="EMBL" id="EDO41560.1"/>
    </source>
</evidence>
<keyword evidence="7 9" id="KW-0862">Zinc</keyword>
<dbReference type="PANTHER" id="PTHR12622">
    <property type="entry name" value="DELTEX-RELATED"/>
    <property type="match status" value="1"/>
</dbReference>